<comment type="caution">
    <text evidence="2">The sequence shown here is derived from an EMBL/GenBank/DDBJ whole genome shotgun (WGS) entry which is preliminary data.</text>
</comment>
<sequence>MHNRFINNIDHRYDTQIVRLSHGELIYSLQLLPLRHRSQGVDLAEHRKPPCADLAAYRGPQYMDQEARRTSLMCNQLTLSGFESTDLGSHHASQCTLMASRRASCSNDVGTAMREAAAHLRKGKRDATLKWHKARREAPTFIGRGRREAPQHWRKDTRAVVPSPARWQARNNPPACAMAGATRH</sequence>
<gene>
    <name evidence="2" type="ORF">HAX54_043967</name>
</gene>
<keyword evidence="3" id="KW-1185">Reference proteome</keyword>
<reference evidence="2 3" key="1">
    <citation type="journal article" date="2021" name="BMC Genomics">
        <title>Datura genome reveals duplications of psychoactive alkaloid biosynthetic genes and high mutation rate following tissue culture.</title>
        <authorList>
            <person name="Rajewski A."/>
            <person name="Carter-House D."/>
            <person name="Stajich J."/>
            <person name="Litt A."/>
        </authorList>
    </citation>
    <scope>NUCLEOTIDE SEQUENCE [LARGE SCALE GENOMIC DNA]</scope>
    <source>
        <strain evidence="2">AR-01</strain>
    </source>
</reference>
<evidence type="ECO:0000313" key="2">
    <source>
        <dbReference type="EMBL" id="MCE2056049.1"/>
    </source>
</evidence>
<proteinExistence type="predicted"/>
<feature type="region of interest" description="Disordered" evidence="1">
    <location>
        <begin position="163"/>
        <end position="184"/>
    </location>
</feature>
<evidence type="ECO:0000256" key="1">
    <source>
        <dbReference type="SAM" id="MobiDB-lite"/>
    </source>
</evidence>
<name>A0ABS8W606_DATST</name>
<protein>
    <submittedName>
        <fullName evidence="2">Uncharacterized protein</fullName>
    </submittedName>
</protein>
<dbReference type="Proteomes" id="UP000823775">
    <property type="component" value="Unassembled WGS sequence"/>
</dbReference>
<accession>A0ABS8W606</accession>
<evidence type="ECO:0000313" key="3">
    <source>
        <dbReference type="Proteomes" id="UP000823775"/>
    </source>
</evidence>
<organism evidence="2 3">
    <name type="scientific">Datura stramonium</name>
    <name type="common">Jimsonweed</name>
    <name type="synonym">Common thornapple</name>
    <dbReference type="NCBI Taxonomy" id="4076"/>
    <lineage>
        <taxon>Eukaryota</taxon>
        <taxon>Viridiplantae</taxon>
        <taxon>Streptophyta</taxon>
        <taxon>Embryophyta</taxon>
        <taxon>Tracheophyta</taxon>
        <taxon>Spermatophyta</taxon>
        <taxon>Magnoliopsida</taxon>
        <taxon>eudicotyledons</taxon>
        <taxon>Gunneridae</taxon>
        <taxon>Pentapetalae</taxon>
        <taxon>asterids</taxon>
        <taxon>lamiids</taxon>
        <taxon>Solanales</taxon>
        <taxon>Solanaceae</taxon>
        <taxon>Solanoideae</taxon>
        <taxon>Datureae</taxon>
        <taxon>Datura</taxon>
    </lineage>
</organism>
<dbReference type="EMBL" id="JACEIK010006655">
    <property type="protein sequence ID" value="MCE2056049.1"/>
    <property type="molecule type" value="Genomic_DNA"/>
</dbReference>